<organism evidence="1 2">
    <name type="scientific">Paenibacillus aurantius</name>
    <dbReference type="NCBI Taxonomy" id="2918900"/>
    <lineage>
        <taxon>Bacteria</taxon>
        <taxon>Bacillati</taxon>
        <taxon>Bacillota</taxon>
        <taxon>Bacilli</taxon>
        <taxon>Bacillales</taxon>
        <taxon>Paenibacillaceae</taxon>
        <taxon>Paenibacillus</taxon>
    </lineage>
</organism>
<evidence type="ECO:0000313" key="1">
    <source>
        <dbReference type="EMBL" id="WNQ11352.1"/>
    </source>
</evidence>
<gene>
    <name evidence="1" type="ORF">MJA45_27770</name>
</gene>
<protein>
    <submittedName>
        <fullName evidence="1">Uncharacterized protein</fullName>
    </submittedName>
</protein>
<proteinExistence type="predicted"/>
<dbReference type="AlphaFoldDB" id="A0AA96REX0"/>
<keyword evidence="2" id="KW-1185">Reference proteome</keyword>
<accession>A0AA96REX0</accession>
<reference evidence="1 2" key="1">
    <citation type="submission" date="2022-02" db="EMBL/GenBank/DDBJ databases">
        <title>Paenibacillus sp. MBLB1776 Whole Genome Shotgun Sequencing.</title>
        <authorList>
            <person name="Hwang C.Y."/>
            <person name="Cho E.-S."/>
            <person name="Seo M.-J."/>
        </authorList>
    </citation>
    <scope>NUCLEOTIDE SEQUENCE [LARGE SCALE GENOMIC DNA]</scope>
    <source>
        <strain evidence="1 2">MBLB1776</strain>
    </source>
</reference>
<name>A0AA96REX0_9BACL</name>
<sequence length="56" mass="6255">MKHQLVELVQQQTGMSAEQCEDAVNIIISYFRNRLPAETAEEINNLARGHNDGALS</sequence>
<dbReference type="RefSeq" id="WP_315605128.1">
    <property type="nucleotide sequence ID" value="NZ_CP130318.1"/>
</dbReference>
<dbReference type="EMBL" id="CP130318">
    <property type="protein sequence ID" value="WNQ11352.1"/>
    <property type="molecule type" value="Genomic_DNA"/>
</dbReference>
<evidence type="ECO:0000313" key="2">
    <source>
        <dbReference type="Proteomes" id="UP001305702"/>
    </source>
</evidence>
<dbReference type="Proteomes" id="UP001305702">
    <property type="component" value="Chromosome"/>
</dbReference>
<dbReference type="KEGG" id="paun:MJA45_27770"/>